<name>A0A7V7G1R2_9GAMM</name>
<dbReference type="AlphaFoldDB" id="A0A7V7G1R2"/>
<feature type="transmembrane region" description="Helical" evidence="1">
    <location>
        <begin position="109"/>
        <end position="129"/>
    </location>
</feature>
<dbReference type="Pfam" id="PF01757">
    <property type="entry name" value="Acyl_transf_3"/>
    <property type="match status" value="1"/>
</dbReference>
<dbReference type="Proteomes" id="UP000486760">
    <property type="component" value="Unassembled WGS sequence"/>
</dbReference>
<protein>
    <submittedName>
        <fullName evidence="3">Acyltransferase family protein</fullName>
    </submittedName>
</protein>
<keyword evidence="3" id="KW-0012">Acyltransferase</keyword>
<proteinExistence type="predicted"/>
<evidence type="ECO:0000313" key="4">
    <source>
        <dbReference type="Proteomes" id="UP000486760"/>
    </source>
</evidence>
<keyword evidence="1" id="KW-1133">Transmembrane helix</keyword>
<comment type="caution">
    <text evidence="3">The sequence shown here is derived from an EMBL/GenBank/DDBJ whole genome shotgun (WGS) entry which is preliminary data.</text>
</comment>
<evidence type="ECO:0000313" key="3">
    <source>
        <dbReference type="EMBL" id="KAA0012898.1"/>
    </source>
</evidence>
<dbReference type="GO" id="GO:0016747">
    <property type="term" value="F:acyltransferase activity, transferring groups other than amino-acyl groups"/>
    <property type="evidence" value="ECO:0007669"/>
    <property type="project" value="InterPro"/>
</dbReference>
<keyword evidence="1" id="KW-0812">Transmembrane</keyword>
<gene>
    <name evidence="3" type="ORF">F0A17_08175</name>
</gene>
<reference evidence="3 4" key="1">
    <citation type="submission" date="2019-08" db="EMBL/GenBank/DDBJ databases">
        <title>Bioinformatics analysis of the strain L3 and L5.</title>
        <authorList>
            <person name="Li X."/>
        </authorList>
    </citation>
    <scope>NUCLEOTIDE SEQUENCE [LARGE SCALE GENOMIC DNA]</scope>
    <source>
        <strain evidence="3 4">L5</strain>
    </source>
</reference>
<keyword evidence="1" id="KW-0472">Membrane</keyword>
<feature type="transmembrane region" description="Helical" evidence="1">
    <location>
        <begin position="36"/>
        <end position="55"/>
    </location>
</feature>
<feature type="domain" description="Acyltransferase 3" evidence="2">
    <location>
        <begin position="19"/>
        <end position="156"/>
    </location>
</feature>
<keyword evidence="3" id="KW-0808">Transferase</keyword>
<organism evidence="3 4">
    <name type="scientific">Billgrantia pellis</name>
    <dbReference type="NCBI Taxonomy" id="2606936"/>
    <lineage>
        <taxon>Bacteria</taxon>
        <taxon>Pseudomonadati</taxon>
        <taxon>Pseudomonadota</taxon>
        <taxon>Gammaproteobacteria</taxon>
        <taxon>Oceanospirillales</taxon>
        <taxon>Halomonadaceae</taxon>
        <taxon>Billgrantia</taxon>
    </lineage>
</organism>
<accession>A0A7V7G1R2</accession>
<dbReference type="EMBL" id="VTPY01000003">
    <property type="protein sequence ID" value="KAA0012898.1"/>
    <property type="molecule type" value="Genomic_DNA"/>
</dbReference>
<dbReference type="InterPro" id="IPR002656">
    <property type="entry name" value="Acyl_transf_3_dom"/>
</dbReference>
<keyword evidence="4" id="KW-1185">Reference proteome</keyword>
<feature type="transmembrane region" description="Helical" evidence="1">
    <location>
        <begin position="75"/>
        <end position="97"/>
    </location>
</feature>
<evidence type="ECO:0000256" key="1">
    <source>
        <dbReference type="SAM" id="Phobius"/>
    </source>
</evidence>
<evidence type="ECO:0000259" key="2">
    <source>
        <dbReference type="Pfam" id="PF01757"/>
    </source>
</evidence>
<sequence>MLASHFGDFSHVPGAYPDLRHARQWPAFYFGRFTRIWPLHAVILTIVIALHPWYMAEPTVVLANFLLVQSWSPNLNVAFSLNGVAWSISNEVFFYLLFPLVLASRHRFLWWYIATISIVLVVILVGNHFQPVFTEDMGSSWSNFAHVGPPVRFWYFSQAWVWG</sequence>